<name>A0A7Y0X6B1_VIBPH</name>
<dbReference type="AlphaFoldDB" id="A0A7Y0X6B1"/>
<dbReference type="SUPFAM" id="SSF69349">
    <property type="entry name" value="Phage fibre proteins"/>
    <property type="match status" value="1"/>
</dbReference>
<accession>A0A7Y0X6B1</accession>
<gene>
    <name evidence="1" type="ORF">HKB21_12135</name>
</gene>
<evidence type="ECO:0008006" key="3">
    <source>
        <dbReference type="Google" id="ProtNLM"/>
    </source>
</evidence>
<protein>
    <recommendedName>
        <fullName evidence="3">Gp5/Type VI secretion system Vgr protein OB-fold domain-containing protein</fullName>
    </recommendedName>
</protein>
<dbReference type="EMBL" id="JABCLD010001111">
    <property type="protein sequence ID" value="NMU26374.1"/>
    <property type="molecule type" value="Genomic_DNA"/>
</dbReference>
<sequence length="255" mass="28319">MDVNTIKRIIFRLFPEFTGQWHLPRWGKVVALPELPEEGALSDRFYPHYVVDVQLLDEKGMEYEDKPPLQAVPLPVPGLGDHAGRLEPPAIGSIVELGFMFGQPDKPFIRCVLPLGFKLPGIKEGESRYQQRQGVYHLVDQDGNFESTTDKNATLNCVDRAVNATNYTAIIERLRKVVVKQSEQITILKDQVQDIKGQMSLTVGKDLIIEAQNITEDADTIKFNGGKGVCTGESICPFIGKPHVDVSTTVFAGKS</sequence>
<comment type="caution">
    <text evidence="1">The sequence shown here is derived from an EMBL/GenBank/DDBJ whole genome shotgun (WGS) entry which is preliminary data.</text>
</comment>
<dbReference type="RefSeq" id="WP_069484954.1">
    <property type="nucleotide sequence ID" value="NZ_CP138329.1"/>
</dbReference>
<evidence type="ECO:0000313" key="2">
    <source>
        <dbReference type="Proteomes" id="UP000555836"/>
    </source>
</evidence>
<evidence type="ECO:0000313" key="1">
    <source>
        <dbReference type="EMBL" id="NMU26374.1"/>
    </source>
</evidence>
<dbReference type="SUPFAM" id="SSF69255">
    <property type="entry name" value="gp5 N-terminal domain-like"/>
    <property type="match status" value="1"/>
</dbReference>
<proteinExistence type="predicted"/>
<organism evidence="1 2">
    <name type="scientific">Vibrio parahaemolyticus</name>
    <dbReference type="NCBI Taxonomy" id="670"/>
    <lineage>
        <taxon>Bacteria</taxon>
        <taxon>Pseudomonadati</taxon>
        <taxon>Pseudomonadota</taxon>
        <taxon>Gammaproteobacteria</taxon>
        <taxon>Vibrionales</taxon>
        <taxon>Vibrionaceae</taxon>
        <taxon>Vibrio</taxon>
    </lineage>
</organism>
<dbReference type="Proteomes" id="UP000555836">
    <property type="component" value="Unassembled WGS sequence"/>
</dbReference>
<reference evidence="1 2" key="1">
    <citation type="submission" date="2020-04" db="EMBL/GenBank/DDBJ databases">
        <title>Whole-genome sequencing of Vibrio spp. from China reveals different genetic environments of blaCTX-M-14 among diverse lineages.</title>
        <authorList>
            <person name="Zheng Z."/>
            <person name="Ye L."/>
            <person name="Chen S."/>
        </authorList>
    </citation>
    <scope>NUCLEOTIDE SEQUENCE [LARGE SCALE GENOMIC DNA]</scope>
    <source>
        <strain evidence="1 2">Vb0574</strain>
    </source>
</reference>